<keyword evidence="10" id="KW-1185">Reference proteome</keyword>
<keyword evidence="6" id="KW-0288">FMN</keyword>
<comment type="caution">
    <text evidence="9">The sequence shown here is derived from an EMBL/GenBank/DDBJ whole genome shotgun (WGS) entry which is preliminary data.</text>
</comment>
<dbReference type="Proteomes" id="UP000622653">
    <property type="component" value="Unassembled WGS sequence"/>
</dbReference>
<evidence type="ECO:0000256" key="5">
    <source>
        <dbReference type="ARBA" id="ARBA00022630"/>
    </source>
</evidence>
<evidence type="ECO:0000313" key="10">
    <source>
        <dbReference type="Proteomes" id="UP000622653"/>
    </source>
</evidence>
<dbReference type="AlphaFoldDB" id="A0A8J7KTF3"/>
<comment type="function">
    <text evidence="2">Low-potential electron donor to a number of redox enzymes.</text>
</comment>
<evidence type="ECO:0000256" key="3">
    <source>
        <dbReference type="ARBA" id="ARBA00005267"/>
    </source>
</evidence>
<comment type="cofactor">
    <cofactor evidence="1">
        <name>FMN</name>
        <dbReference type="ChEBI" id="CHEBI:58210"/>
    </cofactor>
</comment>
<evidence type="ECO:0000256" key="4">
    <source>
        <dbReference type="ARBA" id="ARBA00022448"/>
    </source>
</evidence>
<evidence type="ECO:0000256" key="1">
    <source>
        <dbReference type="ARBA" id="ARBA00001917"/>
    </source>
</evidence>
<dbReference type="GO" id="GO:0010181">
    <property type="term" value="F:FMN binding"/>
    <property type="evidence" value="ECO:0007669"/>
    <property type="project" value="InterPro"/>
</dbReference>
<sequence length="156" mass="17801">MVSFLITYMSWSGNTREVAELIRRQLNEASIDVTLYRIGSNAPIPEVTAYDAFMLGSFTWGKGDTPTKVKKFIAQVGFKPDLVYIFGTGDTQFGGDDLFCHAATKLAKFYHSPLPPLRIEQSPRGHQEQFVRAWTERVIQHFHNWKRDEKAYGPTV</sequence>
<dbReference type="RefSeq" id="WP_194562986.1">
    <property type="nucleotide sequence ID" value="NZ_JADKPV010000004.1"/>
</dbReference>
<protein>
    <submittedName>
        <fullName evidence="9">Flavodoxin</fullName>
    </submittedName>
</protein>
<evidence type="ECO:0000259" key="8">
    <source>
        <dbReference type="PROSITE" id="PS50902"/>
    </source>
</evidence>
<name>A0A8J7KTF3_9BACL</name>
<dbReference type="PANTHER" id="PTHR42809:SF1">
    <property type="entry name" value="FLAVODOXIN 1"/>
    <property type="match status" value="1"/>
</dbReference>
<evidence type="ECO:0000256" key="6">
    <source>
        <dbReference type="ARBA" id="ARBA00022643"/>
    </source>
</evidence>
<keyword evidence="7" id="KW-0249">Electron transport</keyword>
<dbReference type="PROSITE" id="PS50902">
    <property type="entry name" value="FLAVODOXIN_LIKE"/>
    <property type="match status" value="1"/>
</dbReference>
<gene>
    <name evidence="9" type="ORF">IRY55_09025</name>
</gene>
<dbReference type="GO" id="GO:0016651">
    <property type="term" value="F:oxidoreductase activity, acting on NAD(P)H"/>
    <property type="evidence" value="ECO:0007669"/>
    <property type="project" value="UniProtKB-ARBA"/>
</dbReference>
<dbReference type="InterPro" id="IPR008254">
    <property type="entry name" value="Flavodoxin/NO_synth"/>
</dbReference>
<dbReference type="Pfam" id="PF00258">
    <property type="entry name" value="Flavodoxin_1"/>
    <property type="match status" value="1"/>
</dbReference>
<evidence type="ECO:0000313" key="9">
    <source>
        <dbReference type="EMBL" id="MBF4501504.1"/>
    </source>
</evidence>
<dbReference type="InterPro" id="IPR050619">
    <property type="entry name" value="Flavodoxin"/>
</dbReference>
<comment type="similarity">
    <text evidence="3">Belongs to the flavodoxin family.</text>
</comment>
<keyword evidence="4" id="KW-0813">Transport</keyword>
<feature type="domain" description="Flavodoxin-like" evidence="8">
    <location>
        <begin position="4"/>
        <end position="139"/>
    </location>
</feature>
<dbReference type="NCBIfam" id="NF006747">
    <property type="entry name" value="PRK09271.1"/>
    <property type="match status" value="1"/>
</dbReference>
<reference evidence="9" key="1">
    <citation type="submission" date="2020-11" db="EMBL/GenBank/DDBJ databases">
        <title>Multidrug resistant novel bacterium Savagea serpentis sp. nov., isolated from the scats of a vine snake (Ahaetulla nasuta).</title>
        <authorList>
            <person name="Venkata Ramana V."/>
            <person name="Vikas Patil S."/>
            <person name="Yogita Lugani V."/>
        </authorList>
    </citation>
    <scope>NUCLEOTIDE SEQUENCE</scope>
    <source>
        <strain evidence="9">SN6</strain>
    </source>
</reference>
<dbReference type="PANTHER" id="PTHR42809">
    <property type="entry name" value="FLAVODOXIN 2"/>
    <property type="match status" value="1"/>
</dbReference>
<proteinExistence type="inferred from homology"/>
<dbReference type="SUPFAM" id="SSF52218">
    <property type="entry name" value="Flavoproteins"/>
    <property type="match status" value="1"/>
</dbReference>
<evidence type="ECO:0000256" key="2">
    <source>
        <dbReference type="ARBA" id="ARBA00003297"/>
    </source>
</evidence>
<evidence type="ECO:0000256" key="7">
    <source>
        <dbReference type="ARBA" id="ARBA00022982"/>
    </source>
</evidence>
<organism evidence="9 10">
    <name type="scientific">Savagea serpentis</name>
    <dbReference type="NCBI Taxonomy" id="2785297"/>
    <lineage>
        <taxon>Bacteria</taxon>
        <taxon>Bacillati</taxon>
        <taxon>Bacillota</taxon>
        <taxon>Bacilli</taxon>
        <taxon>Bacillales</taxon>
        <taxon>Caryophanaceae</taxon>
        <taxon>Savagea</taxon>
    </lineage>
</organism>
<keyword evidence="5" id="KW-0285">Flavoprotein</keyword>
<dbReference type="Gene3D" id="3.40.50.360">
    <property type="match status" value="1"/>
</dbReference>
<accession>A0A8J7KTF3</accession>
<dbReference type="InterPro" id="IPR029039">
    <property type="entry name" value="Flavoprotein-like_sf"/>
</dbReference>
<dbReference type="EMBL" id="JADKPV010000004">
    <property type="protein sequence ID" value="MBF4501504.1"/>
    <property type="molecule type" value="Genomic_DNA"/>
</dbReference>